<dbReference type="PANTHER" id="PTHR37804:SF1">
    <property type="entry name" value="CDAA REGULATORY PROTEIN CDAR"/>
    <property type="match status" value="1"/>
</dbReference>
<comment type="caution">
    <text evidence="3">The sequence shown here is derived from an EMBL/GenBank/DDBJ whole genome shotgun (WGS) entry which is preliminary data.</text>
</comment>
<dbReference type="EMBL" id="PZJJ01000003">
    <property type="protein sequence ID" value="PTL39951.1"/>
    <property type="molecule type" value="Genomic_DNA"/>
</dbReference>
<dbReference type="Gene3D" id="2.170.120.30">
    <property type="match status" value="2"/>
</dbReference>
<keyword evidence="4" id="KW-1185">Reference proteome</keyword>
<dbReference type="AlphaFoldDB" id="A0A2T4U974"/>
<feature type="compositionally biased region" description="Polar residues" evidence="1">
    <location>
        <begin position="403"/>
        <end position="413"/>
    </location>
</feature>
<sequence length="515" mass="56061">MVLLHAGSGEGRKMDKLFNKGWFIKLISILIAVMLFLMVNVGNQPNQAGGIPGITDGSRVLEDVPLNVYYDEENYVLTEAPETVQVTMRGPQNVLTLSQITSGQQEVYVDLEEMEAGSHYERVQHRGFPSDLNISIAPMTVSLTLEERATASFPVEVNLENVEEGMDAGQPVVEPSSVTVTSGGETVEEIDSAQVTIDMSGRTEGFTETADVVLYDESGNALDIVPDPGEVEVRVPLDSPHTEVPLQVNPPDETGSGRVISSVTLIPDTAAVYGAPDVLDGISSIEIEDINWSDMDGDTTVELEVPVPEGADRVEPGSVTMEVNTENGEASQREFSGFSIEVQGLASGLNAEFPTLENNQFTLELQGEEEVVESVSRSDIRAVVNLSGLSAGEHQAALQITGPSGIQFPQNGTELPVELTDGTRPSEEPEEEDDEEPENGQEPENDQEPENEPAEEPQQNGEDENNEELPEPDPQEEQENNEEPEENMDEPDEENENELEDQNNLDEDNNNEESA</sequence>
<evidence type="ECO:0000313" key="3">
    <source>
        <dbReference type="EMBL" id="PTL39951.1"/>
    </source>
</evidence>
<dbReference type="InterPro" id="IPR053154">
    <property type="entry name" value="c-di-AMP_regulator"/>
</dbReference>
<feature type="transmembrane region" description="Helical" evidence="2">
    <location>
        <begin position="22"/>
        <end position="42"/>
    </location>
</feature>
<dbReference type="InterPro" id="IPR012505">
    <property type="entry name" value="YbbR"/>
</dbReference>
<feature type="region of interest" description="Disordered" evidence="1">
    <location>
        <begin position="403"/>
        <end position="515"/>
    </location>
</feature>
<feature type="compositionally biased region" description="Acidic residues" evidence="1">
    <location>
        <begin position="428"/>
        <end position="515"/>
    </location>
</feature>
<name>A0A2T4U974_9BACI</name>
<keyword evidence="2" id="KW-0812">Transmembrane</keyword>
<keyword evidence="2" id="KW-0472">Membrane</keyword>
<evidence type="ECO:0000313" key="4">
    <source>
        <dbReference type="Proteomes" id="UP000240509"/>
    </source>
</evidence>
<protein>
    <submittedName>
        <fullName evidence="3">YbbR-like domain-containing protein</fullName>
    </submittedName>
</protein>
<gene>
    <name evidence="3" type="ORF">C6Y45_02965</name>
</gene>
<reference evidence="3 4" key="1">
    <citation type="submission" date="2018-03" db="EMBL/GenBank/DDBJ databases">
        <title>Alkalicoccus saliphilus sp. nov., isolated from a mineral pool.</title>
        <authorList>
            <person name="Zhao B."/>
        </authorList>
    </citation>
    <scope>NUCLEOTIDE SEQUENCE [LARGE SCALE GENOMIC DNA]</scope>
    <source>
        <strain evidence="3 4">6AG</strain>
    </source>
</reference>
<dbReference type="Gene3D" id="2.170.120.40">
    <property type="entry name" value="YbbR-like domain"/>
    <property type="match status" value="2"/>
</dbReference>
<dbReference type="PANTHER" id="PTHR37804">
    <property type="entry name" value="CDAA REGULATORY PROTEIN CDAR"/>
    <property type="match status" value="1"/>
</dbReference>
<proteinExistence type="predicted"/>
<organism evidence="3 4">
    <name type="scientific">Alkalicoccus saliphilus</name>
    <dbReference type="NCBI Taxonomy" id="200989"/>
    <lineage>
        <taxon>Bacteria</taxon>
        <taxon>Bacillati</taxon>
        <taxon>Bacillota</taxon>
        <taxon>Bacilli</taxon>
        <taxon>Bacillales</taxon>
        <taxon>Bacillaceae</taxon>
        <taxon>Alkalicoccus</taxon>
    </lineage>
</organism>
<dbReference type="Proteomes" id="UP000240509">
    <property type="component" value="Unassembled WGS sequence"/>
</dbReference>
<evidence type="ECO:0000256" key="1">
    <source>
        <dbReference type="SAM" id="MobiDB-lite"/>
    </source>
</evidence>
<evidence type="ECO:0000256" key="2">
    <source>
        <dbReference type="SAM" id="Phobius"/>
    </source>
</evidence>
<keyword evidence="2" id="KW-1133">Transmembrane helix</keyword>
<dbReference type="Pfam" id="PF07949">
    <property type="entry name" value="YbbR"/>
    <property type="match status" value="3"/>
</dbReference>
<accession>A0A2T4U974</accession>